<evidence type="ECO:0000313" key="6">
    <source>
        <dbReference type="Proteomes" id="UP000016646"/>
    </source>
</evidence>
<dbReference type="EMBL" id="AVQI01000050">
    <property type="protein sequence ID" value="ERK02652.1"/>
    <property type="molecule type" value="Genomic_DNA"/>
</dbReference>
<keyword evidence="1" id="KW-0812">Transmembrane</keyword>
<dbReference type="STRING" id="1125725.HMPREF1325_2404"/>
<dbReference type="PATRIC" id="fig|1125725.3.peg.474"/>
<dbReference type="eggNOG" id="COG3216">
    <property type="taxonomic scope" value="Bacteria"/>
</dbReference>
<gene>
    <name evidence="4" type="ORF">HMPREF0860_0157</name>
    <name evidence="3" type="ORF">HMPREF1325_2404</name>
</gene>
<feature type="domain" description="DUF2062" evidence="2">
    <location>
        <begin position="9"/>
        <end position="139"/>
    </location>
</feature>
<name>U1FPS3_TRESO</name>
<dbReference type="OrthoDB" id="370141at2"/>
<evidence type="ECO:0000313" key="5">
    <source>
        <dbReference type="Proteomes" id="UP000016412"/>
    </source>
</evidence>
<keyword evidence="1" id="KW-1133">Transmembrane helix</keyword>
<accession>U1FPS3</accession>
<dbReference type="RefSeq" id="WP_021329383.1">
    <property type="nucleotide sequence ID" value="NZ_AUZJ01000009.1"/>
</dbReference>
<evidence type="ECO:0000313" key="4">
    <source>
        <dbReference type="EMBL" id="ERK02652.1"/>
    </source>
</evidence>
<dbReference type="Proteomes" id="UP000016412">
    <property type="component" value="Unassembled WGS sequence"/>
</dbReference>
<comment type="caution">
    <text evidence="3">The sequence shown here is derived from an EMBL/GenBank/DDBJ whole genome shotgun (WGS) entry which is preliminary data.</text>
</comment>
<feature type="transmembrane region" description="Helical" evidence="1">
    <location>
        <begin position="109"/>
        <end position="134"/>
    </location>
</feature>
<dbReference type="EMBL" id="AUZJ01000009">
    <property type="protein sequence ID" value="ERF61506.1"/>
    <property type="molecule type" value="Genomic_DNA"/>
</dbReference>
<protein>
    <submittedName>
        <fullName evidence="3">TIGR03546 family protein</fullName>
    </submittedName>
</protein>
<keyword evidence="1" id="KW-0472">Membrane</keyword>
<sequence length="171" mass="18572">MIGYIVKLFRALNSNSKPSEIANALCLGLILGFMPKDNLLWYLLVVLFLFMRINKGAYLIAMALGSLAAPLLDPLFHKTGYAVLTLAPLEPIFSYLLDVPFVGFTRFNNTIVCGSLVCGIVCYVPLFILAILLIKQWRTVIAGAVKNSKIGKAIGALPIISKIAAKASELV</sequence>
<evidence type="ECO:0000313" key="3">
    <source>
        <dbReference type="EMBL" id="ERF61506.1"/>
    </source>
</evidence>
<reference evidence="5 6" key="1">
    <citation type="submission" date="2013-08" db="EMBL/GenBank/DDBJ databases">
        <authorList>
            <person name="Durkin A.S."/>
            <person name="Haft D.R."/>
            <person name="McCorrison J."/>
            <person name="Torralba M."/>
            <person name="Gillis M."/>
            <person name="Haft D.H."/>
            <person name="Methe B."/>
            <person name="Sutton G."/>
            <person name="Nelson K.E."/>
        </authorList>
    </citation>
    <scope>NUCLEOTIDE SEQUENCE [LARGE SCALE GENOMIC DNA]</scope>
    <source>
        <strain evidence="4 6">ATCC 35536</strain>
        <strain evidence="3 5">VPI DR56BR1116</strain>
    </source>
</reference>
<dbReference type="AlphaFoldDB" id="U1FPS3"/>
<dbReference type="Proteomes" id="UP000016646">
    <property type="component" value="Unassembled WGS sequence"/>
</dbReference>
<dbReference type="InterPro" id="IPR019935">
    <property type="entry name" value="CHP03546"/>
</dbReference>
<evidence type="ECO:0000259" key="2">
    <source>
        <dbReference type="Pfam" id="PF09835"/>
    </source>
</evidence>
<evidence type="ECO:0000256" key="1">
    <source>
        <dbReference type="SAM" id="Phobius"/>
    </source>
</evidence>
<dbReference type="Pfam" id="PF09835">
    <property type="entry name" value="DUF2062"/>
    <property type="match status" value="1"/>
</dbReference>
<feature type="transmembrane region" description="Helical" evidence="1">
    <location>
        <begin position="79"/>
        <end position="97"/>
    </location>
</feature>
<dbReference type="InterPro" id="IPR018639">
    <property type="entry name" value="DUF2062"/>
</dbReference>
<dbReference type="NCBIfam" id="TIGR03546">
    <property type="entry name" value="TIGR03546 family protein"/>
    <property type="match status" value="1"/>
</dbReference>
<organism evidence="3 5">
    <name type="scientific">Treponema socranskii subsp. socranskii VPI DR56BR1116 = ATCC 35536</name>
    <dbReference type="NCBI Taxonomy" id="1125725"/>
    <lineage>
        <taxon>Bacteria</taxon>
        <taxon>Pseudomonadati</taxon>
        <taxon>Spirochaetota</taxon>
        <taxon>Spirochaetia</taxon>
        <taxon>Spirochaetales</taxon>
        <taxon>Treponemataceae</taxon>
        <taxon>Treponema</taxon>
    </lineage>
</organism>
<proteinExistence type="predicted"/>
<keyword evidence="6" id="KW-1185">Reference proteome</keyword>